<accession>A0ABT3HSK1</accession>
<name>A0ABT3HSK1_9FLAO</name>
<dbReference type="PANTHER" id="PTHR45566">
    <property type="entry name" value="HTH-TYPE TRANSCRIPTIONAL REGULATOR YHJB-RELATED"/>
    <property type="match status" value="1"/>
</dbReference>
<protein>
    <submittedName>
        <fullName evidence="6">Response regulator transcription factor</fullName>
    </submittedName>
</protein>
<dbReference type="InterPro" id="IPR001789">
    <property type="entry name" value="Sig_transdc_resp-reg_receiver"/>
</dbReference>
<dbReference type="InterPro" id="IPR000792">
    <property type="entry name" value="Tscrpt_reg_LuxR_C"/>
</dbReference>
<evidence type="ECO:0000256" key="1">
    <source>
        <dbReference type="ARBA" id="ARBA00022553"/>
    </source>
</evidence>
<feature type="domain" description="HTH luxR-type" evidence="4">
    <location>
        <begin position="139"/>
        <end position="204"/>
    </location>
</feature>
<dbReference type="Pfam" id="PF00072">
    <property type="entry name" value="Response_reg"/>
    <property type="match status" value="1"/>
</dbReference>
<dbReference type="PRINTS" id="PR00038">
    <property type="entry name" value="HTHLUXR"/>
</dbReference>
<dbReference type="SMART" id="SM00421">
    <property type="entry name" value="HTH_LUXR"/>
    <property type="match status" value="1"/>
</dbReference>
<dbReference type="InterPro" id="IPR051015">
    <property type="entry name" value="EvgA-like"/>
</dbReference>
<keyword evidence="7" id="KW-1185">Reference proteome</keyword>
<keyword evidence="1 3" id="KW-0597">Phosphoprotein</keyword>
<evidence type="ECO:0000256" key="2">
    <source>
        <dbReference type="ARBA" id="ARBA00023125"/>
    </source>
</evidence>
<feature type="modified residue" description="4-aspartylphosphate" evidence="3">
    <location>
        <position position="55"/>
    </location>
</feature>
<dbReference type="PROSITE" id="PS50043">
    <property type="entry name" value="HTH_LUXR_2"/>
    <property type="match status" value="1"/>
</dbReference>
<evidence type="ECO:0000259" key="5">
    <source>
        <dbReference type="PROSITE" id="PS50110"/>
    </source>
</evidence>
<evidence type="ECO:0000259" key="4">
    <source>
        <dbReference type="PROSITE" id="PS50043"/>
    </source>
</evidence>
<evidence type="ECO:0000313" key="6">
    <source>
        <dbReference type="EMBL" id="MCW3162759.1"/>
    </source>
</evidence>
<dbReference type="Proteomes" id="UP001163719">
    <property type="component" value="Unassembled WGS sequence"/>
</dbReference>
<dbReference type="InterPro" id="IPR016032">
    <property type="entry name" value="Sig_transdc_resp-reg_C-effctor"/>
</dbReference>
<organism evidence="6 7">
    <name type="scientific">Chryseobacterium oryctis</name>
    <dbReference type="NCBI Taxonomy" id="2952618"/>
    <lineage>
        <taxon>Bacteria</taxon>
        <taxon>Pseudomonadati</taxon>
        <taxon>Bacteroidota</taxon>
        <taxon>Flavobacteriia</taxon>
        <taxon>Flavobacteriales</taxon>
        <taxon>Weeksellaceae</taxon>
        <taxon>Chryseobacterium group</taxon>
        <taxon>Chryseobacterium</taxon>
    </lineage>
</organism>
<dbReference type="InterPro" id="IPR058245">
    <property type="entry name" value="NreC/VraR/RcsB-like_REC"/>
</dbReference>
<dbReference type="Pfam" id="PF00196">
    <property type="entry name" value="GerE"/>
    <property type="match status" value="1"/>
</dbReference>
<dbReference type="SUPFAM" id="SSF52172">
    <property type="entry name" value="CheY-like"/>
    <property type="match status" value="1"/>
</dbReference>
<dbReference type="PANTHER" id="PTHR45566:SF1">
    <property type="entry name" value="HTH-TYPE TRANSCRIPTIONAL REGULATOR YHJB-RELATED"/>
    <property type="match status" value="1"/>
</dbReference>
<keyword evidence="2" id="KW-0238">DNA-binding</keyword>
<dbReference type="PROSITE" id="PS50110">
    <property type="entry name" value="RESPONSE_REGULATORY"/>
    <property type="match status" value="1"/>
</dbReference>
<gene>
    <name evidence="6" type="ORF">OH806_15915</name>
</gene>
<dbReference type="RefSeq" id="WP_264744674.1">
    <property type="nucleotide sequence ID" value="NZ_JAPDHV010000010.1"/>
</dbReference>
<reference evidence="6" key="1">
    <citation type="submission" date="2022-10" db="EMBL/GenBank/DDBJ databases">
        <title>Chryseobacterium babae sp. nov. isolated from the gut of the beetle Oryctes rhinoceros, and Chryseobacterium kimseyorum sp. nov., isolated from a stick insect rearing cage.</title>
        <authorList>
            <person name="Shelomi M."/>
            <person name="Han C.-J."/>
            <person name="Chen W.-M."/>
            <person name="Chen H.-K."/>
            <person name="Liaw S.-J."/>
            <person name="Muhle E."/>
            <person name="Clermont D."/>
        </authorList>
    </citation>
    <scope>NUCLEOTIDE SEQUENCE</scope>
    <source>
        <strain evidence="6">WLa1L2M3</strain>
    </source>
</reference>
<dbReference type="Gene3D" id="3.40.50.2300">
    <property type="match status" value="1"/>
</dbReference>
<evidence type="ECO:0000256" key="3">
    <source>
        <dbReference type="PROSITE-ProRule" id="PRU00169"/>
    </source>
</evidence>
<sequence>MSLKILIADDHYIVRVGTSLLLQSTYPDAEIGFAENYEQVKKKITSERYDLLLLDIDMPGSLYKKMIGDLKNLKADLKILIFSGYKEKIAVQYIREGANGFINKESFEDEIINAIENVIQSGFYYPADLVPLLAQQTTEIDPMSLLSIREYEIFELFAKGNGNLEICNILNLQMSTVSTYKKRVFEKLEVKNIAELIKIYESLH</sequence>
<comment type="caution">
    <text evidence="6">The sequence shown here is derived from an EMBL/GenBank/DDBJ whole genome shotgun (WGS) entry which is preliminary data.</text>
</comment>
<dbReference type="InterPro" id="IPR011006">
    <property type="entry name" value="CheY-like_superfamily"/>
</dbReference>
<dbReference type="EMBL" id="JAPDHV010000010">
    <property type="protein sequence ID" value="MCW3162759.1"/>
    <property type="molecule type" value="Genomic_DNA"/>
</dbReference>
<feature type="domain" description="Response regulatory" evidence="5">
    <location>
        <begin position="4"/>
        <end position="119"/>
    </location>
</feature>
<dbReference type="SUPFAM" id="SSF46894">
    <property type="entry name" value="C-terminal effector domain of the bipartite response regulators"/>
    <property type="match status" value="1"/>
</dbReference>
<dbReference type="SMART" id="SM00448">
    <property type="entry name" value="REC"/>
    <property type="match status" value="1"/>
</dbReference>
<dbReference type="CDD" id="cd17535">
    <property type="entry name" value="REC_NarL-like"/>
    <property type="match status" value="1"/>
</dbReference>
<dbReference type="CDD" id="cd06170">
    <property type="entry name" value="LuxR_C_like"/>
    <property type="match status" value="1"/>
</dbReference>
<evidence type="ECO:0000313" key="7">
    <source>
        <dbReference type="Proteomes" id="UP001163719"/>
    </source>
</evidence>
<proteinExistence type="predicted"/>